<comment type="caution">
    <text evidence="2">The sequence shown here is derived from an EMBL/GenBank/DDBJ whole genome shotgun (WGS) entry which is preliminary data.</text>
</comment>
<organism evidence="2 3">
    <name type="scientific">Operophtera brumata</name>
    <name type="common">Winter moth</name>
    <name type="synonym">Phalaena brumata</name>
    <dbReference type="NCBI Taxonomy" id="104452"/>
    <lineage>
        <taxon>Eukaryota</taxon>
        <taxon>Metazoa</taxon>
        <taxon>Ecdysozoa</taxon>
        <taxon>Arthropoda</taxon>
        <taxon>Hexapoda</taxon>
        <taxon>Insecta</taxon>
        <taxon>Pterygota</taxon>
        <taxon>Neoptera</taxon>
        <taxon>Endopterygota</taxon>
        <taxon>Lepidoptera</taxon>
        <taxon>Glossata</taxon>
        <taxon>Ditrysia</taxon>
        <taxon>Geometroidea</taxon>
        <taxon>Geometridae</taxon>
        <taxon>Larentiinae</taxon>
        <taxon>Operophtera</taxon>
    </lineage>
</organism>
<sequence>MSDDDDVILVKRSKNIHYGSLEEQEKARLAALAVAAKEGAGDDDGCRGIRRHCSRSLRGDGRLASLMFPQTMMRCGGVSGSWVSQSVCSEKAQPRDELANAREELKLAGSVRAAARQESQRKASAMSGLSKVWSVPDCIECNSSGLSKVWSVPDCIELQVLKGHTCNVSGAAFHPKALENSKEEKPEAMESDAEGGSEVCSMATGAYDGSVHLWNFLSESPIASLEGHGPSRVARVEFHPSGRFLGTTVFDNSWRLRGMGRAAWRACSSTPRDGSWAPPSSTTPGGCGTWRQVRPCCIIIVSERILGGAWAEPRGARGVPPLGTVPGHHRLRQLLEAVGLGDRRGTGRAAWRAWSSTPRDGSWAPPSSTTPGGCGTWRQDGTLRHVPGGTPRAGAVRGLGAADAAAGDRGRRPPGTMHACARVWDLRTGRCVIFLEGHLGPVLSADWEPQTPRLATAAADHQVLMHACARVWHLRTGRCVMFLEGHLGP</sequence>
<evidence type="ECO:0000256" key="1">
    <source>
        <dbReference type="SAM" id="MobiDB-lite"/>
    </source>
</evidence>
<reference evidence="2 3" key="1">
    <citation type="journal article" date="2015" name="Genome Biol. Evol.">
        <title>The genome of winter moth (Operophtera brumata) provides a genomic perspective on sexual dimorphism and phenology.</title>
        <authorList>
            <person name="Derks M.F."/>
            <person name="Smit S."/>
            <person name="Salis L."/>
            <person name="Schijlen E."/>
            <person name="Bossers A."/>
            <person name="Mateman C."/>
            <person name="Pijl A.S."/>
            <person name="de Ridder D."/>
            <person name="Groenen M.A."/>
            <person name="Visser M.E."/>
            <person name="Megens H.J."/>
        </authorList>
    </citation>
    <scope>NUCLEOTIDE SEQUENCE [LARGE SCALE GENOMIC DNA]</scope>
    <source>
        <strain evidence="2">WM2013NL</strain>
        <tissue evidence="2">Head and thorax</tissue>
    </source>
</reference>
<dbReference type="SMART" id="SM00320">
    <property type="entry name" value="WD40"/>
    <property type="match status" value="3"/>
</dbReference>
<dbReference type="InterPro" id="IPR036322">
    <property type="entry name" value="WD40_repeat_dom_sf"/>
</dbReference>
<protein>
    <submittedName>
        <fullName evidence="2">U4/U6 small nuclear ribonucleoprotein Prp4</fullName>
    </submittedName>
</protein>
<dbReference type="STRING" id="104452.A0A0L7LQB8"/>
<feature type="non-terminal residue" evidence="2">
    <location>
        <position position="489"/>
    </location>
</feature>
<dbReference type="GO" id="GO:0046540">
    <property type="term" value="C:U4/U6 x U5 tri-snRNP complex"/>
    <property type="evidence" value="ECO:0007669"/>
    <property type="project" value="TreeGrafter"/>
</dbReference>
<name>A0A0L7LQB8_OPEBR</name>
<dbReference type="InterPro" id="IPR015943">
    <property type="entry name" value="WD40/YVTN_repeat-like_dom_sf"/>
</dbReference>
<evidence type="ECO:0000313" key="2">
    <source>
        <dbReference type="EMBL" id="KOB77678.1"/>
    </source>
</evidence>
<dbReference type="GO" id="GO:0000398">
    <property type="term" value="P:mRNA splicing, via spliceosome"/>
    <property type="evidence" value="ECO:0007669"/>
    <property type="project" value="TreeGrafter"/>
</dbReference>
<keyword evidence="2" id="KW-0687">Ribonucleoprotein</keyword>
<dbReference type="PANTHER" id="PTHR19846">
    <property type="entry name" value="WD40 REPEAT PROTEIN"/>
    <property type="match status" value="1"/>
</dbReference>
<evidence type="ECO:0000313" key="3">
    <source>
        <dbReference type="Proteomes" id="UP000037510"/>
    </source>
</evidence>
<dbReference type="SUPFAM" id="SSF50978">
    <property type="entry name" value="WD40 repeat-like"/>
    <property type="match status" value="1"/>
</dbReference>
<dbReference type="InterPro" id="IPR001680">
    <property type="entry name" value="WD40_rpt"/>
</dbReference>
<dbReference type="Gene3D" id="2.130.10.10">
    <property type="entry name" value="YVTN repeat-like/Quinoprotein amine dehydrogenase"/>
    <property type="match status" value="2"/>
</dbReference>
<dbReference type="Pfam" id="PF00400">
    <property type="entry name" value="WD40"/>
    <property type="match status" value="2"/>
</dbReference>
<feature type="region of interest" description="Disordered" evidence="1">
    <location>
        <begin position="353"/>
        <end position="374"/>
    </location>
</feature>
<dbReference type="AlphaFoldDB" id="A0A0L7LQB8"/>
<dbReference type="Proteomes" id="UP000037510">
    <property type="component" value="Unassembled WGS sequence"/>
</dbReference>
<dbReference type="PANTHER" id="PTHR19846:SF0">
    <property type="entry name" value="PRE-MRNA PROCESSING FACTOR 4"/>
    <property type="match status" value="1"/>
</dbReference>
<dbReference type="GO" id="GO:0030621">
    <property type="term" value="F:U4 snRNA binding"/>
    <property type="evidence" value="ECO:0007669"/>
    <property type="project" value="TreeGrafter"/>
</dbReference>
<accession>A0A0L7LQB8</accession>
<dbReference type="EMBL" id="JTDY01000328">
    <property type="protein sequence ID" value="KOB77678.1"/>
    <property type="molecule type" value="Genomic_DNA"/>
</dbReference>
<gene>
    <name evidence="2" type="ORF">OBRU01_03627</name>
</gene>
<dbReference type="GO" id="GO:0017070">
    <property type="term" value="F:U6 snRNA binding"/>
    <property type="evidence" value="ECO:0007669"/>
    <property type="project" value="TreeGrafter"/>
</dbReference>
<keyword evidence="3" id="KW-1185">Reference proteome</keyword>
<feature type="compositionally biased region" description="Polar residues" evidence="1">
    <location>
        <begin position="355"/>
        <end position="371"/>
    </location>
</feature>
<proteinExistence type="predicted"/>